<keyword evidence="1 2" id="KW-0175">Coiled coil</keyword>
<dbReference type="EMBL" id="KB870807">
    <property type="protein sequence ID" value="EOA32786.1"/>
    <property type="molecule type" value="Genomic_DNA"/>
</dbReference>
<organism evidence="4 5">
    <name type="scientific">Capsella rubella</name>
    <dbReference type="NCBI Taxonomy" id="81985"/>
    <lineage>
        <taxon>Eukaryota</taxon>
        <taxon>Viridiplantae</taxon>
        <taxon>Streptophyta</taxon>
        <taxon>Embryophyta</taxon>
        <taxon>Tracheophyta</taxon>
        <taxon>Spermatophyta</taxon>
        <taxon>Magnoliopsida</taxon>
        <taxon>eudicotyledons</taxon>
        <taxon>Gunneridae</taxon>
        <taxon>Pentapetalae</taxon>
        <taxon>rosids</taxon>
        <taxon>malvids</taxon>
        <taxon>Brassicales</taxon>
        <taxon>Brassicaceae</taxon>
        <taxon>Camelineae</taxon>
        <taxon>Capsella</taxon>
    </lineage>
</organism>
<dbReference type="CDD" id="cd00121">
    <property type="entry name" value="MATH"/>
    <property type="match status" value="1"/>
</dbReference>
<dbReference type="eggNOG" id="KOG1987">
    <property type="taxonomic scope" value="Eukaryota"/>
</dbReference>
<keyword evidence="5" id="KW-1185">Reference proteome</keyword>
<dbReference type="Proteomes" id="UP000029121">
    <property type="component" value="Unassembled WGS sequence"/>
</dbReference>
<feature type="domain" description="MATH" evidence="3">
    <location>
        <begin position="6"/>
        <end position="129"/>
    </location>
</feature>
<evidence type="ECO:0000256" key="1">
    <source>
        <dbReference type="ARBA" id="ARBA00023054"/>
    </source>
</evidence>
<dbReference type="SMART" id="SM00061">
    <property type="entry name" value="MATH"/>
    <property type="match status" value="1"/>
</dbReference>
<evidence type="ECO:0000313" key="5">
    <source>
        <dbReference type="Proteomes" id="UP000029121"/>
    </source>
</evidence>
<dbReference type="PANTHER" id="PTHR46236">
    <property type="entry name" value="TRAF-LIKE SUPERFAMILY PROTEIN"/>
    <property type="match status" value="1"/>
</dbReference>
<dbReference type="Pfam" id="PF22486">
    <property type="entry name" value="MATH_2"/>
    <property type="match status" value="1"/>
</dbReference>
<dbReference type="InterPro" id="IPR002083">
    <property type="entry name" value="MATH/TRAF_dom"/>
</dbReference>
<dbReference type="InterPro" id="IPR008974">
    <property type="entry name" value="TRAF-like"/>
</dbReference>
<evidence type="ECO:0000313" key="4">
    <source>
        <dbReference type="EMBL" id="EOA32786.1"/>
    </source>
</evidence>
<sequence length="298" mass="33878">METNVETTITWVIRNFSSLKSVFYSDNFVVGGCKWRLQAYSNGNLTANHLSLVLNVSDNETLPIGWRRHAKFSLTIVNQYSETLSLLQETQHWYEAKSPLPGFLKMILSKLNANNGFVVNGELRVVAKLQVLEVVGKLDVSDEYLPLAVTIDVNGFQILPLQGDSVKRLFERHQDIASNFRPKNPYLKTAYMNFLLSLTQTVCQSTLKLSNDDLSDADAVLAYLREAGFKLDWLEKKLDEVKEKKKKEEACLARLKEIDEELLPYKKKCLDLNAKMDKVKEELSAARTPLSLDDDNVV</sequence>
<reference evidence="5" key="1">
    <citation type="journal article" date="2013" name="Nat. Genet.">
        <title>The Capsella rubella genome and the genomic consequences of rapid mating system evolution.</title>
        <authorList>
            <person name="Slotte T."/>
            <person name="Hazzouri K.M."/>
            <person name="Agren J.A."/>
            <person name="Koenig D."/>
            <person name="Maumus F."/>
            <person name="Guo Y.L."/>
            <person name="Steige K."/>
            <person name="Platts A.E."/>
            <person name="Escobar J.S."/>
            <person name="Newman L.K."/>
            <person name="Wang W."/>
            <person name="Mandakova T."/>
            <person name="Vello E."/>
            <person name="Smith L.M."/>
            <person name="Henz S.R."/>
            <person name="Steffen J."/>
            <person name="Takuno S."/>
            <person name="Brandvain Y."/>
            <person name="Coop G."/>
            <person name="Andolfatto P."/>
            <person name="Hu T.T."/>
            <person name="Blanchette M."/>
            <person name="Clark R.M."/>
            <person name="Quesneville H."/>
            <person name="Nordborg M."/>
            <person name="Gaut B.S."/>
            <person name="Lysak M.A."/>
            <person name="Jenkins J."/>
            <person name="Grimwood J."/>
            <person name="Chapman J."/>
            <person name="Prochnik S."/>
            <person name="Shu S."/>
            <person name="Rokhsar D."/>
            <person name="Schmutz J."/>
            <person name="Weigel D."/>
            <person name="Wright S.I."/>
        </authorList>
    </citation>
    <scope>NUCLEOTIDE SEQUENCE [LARGE SCALE GENOMIC DNA]</scope>
    <source>
        <strain evidence="5">cv. Monte Gargano</strain>
    </source>
</reference>
<evidence type="ECO:0000259" key="3">
    <source>
        <dbReference type="PROSITE" id="PS50144"/>
    </source>
</evidence>
<gene>
    <name evidence="4" type="ORF">CARUB_v10016095mg</name>
</gene>
<dbReference type="InterPro" id="IPR050804">
    <property type="entry name" value="MCC"/>
</dbReference>
<accession>R0GB23</accession>
<proteinExistence type="predicted"/>
<dbReference type="PROSITE" id="PS50144">
    <property type="entry name" value="MATH"/>
    <property type="match status" value="1"/>
</dbReference>
<dbReference type="Gene3D" id="2.60.210.10">
    <property type="entry name" value="Apoptosis, Tumor Necrosis Factor Receptor Associated Protein 2, Chain A"/>
    <property type="match status" value="1"/>
</dbReference>
<dbReference type="SUPFAM" id="SSF49599">
    <property type="entry name" value="TRAF domain-like"/>
    <property type="match status" value="1"/>
</dbReference>
<dbReference type="KEGG" id="crb:17893732"/>
<dbReference type="PANTHER" id="PTHR46236:SF9">
    <property type="entry name" value="UBIQUITIN-SPECIFIC PROTEASE FAMILY C19-RELATED PROTEIN"/>
    <property type="match status" value="1"/>
</dbReference>
<dbReference type="OrthoDB" id="289038at2759"/>
<dbReference type="AlphaFoldDB" id="R0GB23"/>
<name>R0GB23_9BRAS</name>
<evidence type="ECO:0000256" key="2">
    <source>
        <dbReference type="SAM" id="Coils"/>
    </source>
</evidence>
<protein>
    <recommendedName>
        <fullName evidence="3">MATH domain-containing protein</fullName>
    </recommendedName>
</protein>
<feature type="coiled-coil region" evidence="2">
    <location>
        <begin position="224"/>
        <end position="261"/>
    </location>
</feature>